<feature type="region of interest" description="Disordered" evidence="1">
    <location>
        <begin position="30"/>
        <end position="53"/>
    </location>
</feature>
<evidence type="ECO:0000313" key="3">
    <source>
        <dbReference type="Proteomes" id="UP000054270"/>
    </source>
</evidence>
<keyword evidence="3" id="KW-1185">Reference proteome</keyword>
<evidence type="ECO:0000313" key="2">
    <source>
        <dbReference type="EMBL" id="KJA23879.1"/>
    </source>
</evidence>
<name>A0A0D2NYR8_HYPSF</name>
<proteinExistence type="predicted"/>
<protein>
    <submittedName>
        <fullName evidence="2">Uncharacterized protein</fullName>
    </submittedName>
</protein>
<dbReference type="AlphaFoldDB" id="A0A0D2NYR8"/>
<evidence type="ECO:0000256" key="1">
    <source>
        <dbReference type="SAM" id="MobiDB-lite"/>
    </source>
</evidence>
<gene>
    <name evidence="2" type="ORF">HYPSUDRAFT_561369</name>
</gene>
<reference evidence="3" key="1">
    <citation type="submission" date="2014-04" db="EMBL/GenBank/DDBJ databases">
        <title>Evolutionary Origins and Diversification of the Mycorrhizal Mutualists.</title>
        <authorList>
            <consortium name="DOE Joint Genome Institute"/>
            <consortium name="Mycorrhizal Genomics Consortium"/>
            <person name="Kohler A."/>
            <person name="Kuo A."/>
            <person name="Nagy L.G."/>
            <person name="Floudas D."/>
            <person name="Copeland A."/>
            <person name="Barry K.W."/>
            <person name="Cichocki N."/>
            <person name="Veneault-Fourrey C."/>
            <person name="LaButti K."/>
            <person name="Lindquist E.A."/>
            <person name="Lipzen A."/>
            <person name="Lundell T."/>
            <person name="Morin E."/>
            <person name="Murat C."/>
            <person name="Riley R."/>
            <person name="Ohm R."/>
            <person name="Sun H."/>
            <person name="Tunlid A."/>
            <person name="Henrissat B."/>
            <person name="Grigoriev I.V."/>
            <person name="Hibbett D.S."/>
            <person name="Martin F."/>
        </authorList>
    </citation>
    <scope>NUCLEOTIDE SEQUENCE [LARGE SCALE GENOMIC DNA]</scope>
    <source>
        <strain evidence="3">FD-334 SS-4</strain>
    </source>
</reference>
<sequence>MDHNARAIILVRAGATKAVSGLGKAQRRIAAHRGHVADTERSRRGRQRLEQRRRYSTAHLTLTRTRFSERFCSVRTRGQVAFVGGRRWLIGCRSIGGNSSLTGRRQPVSMGNGGEQRRQEPTYVLRWATSSNKWRCAVRWSRAVAGWREAGTAKVRAVWGDVE</sequence>
<accession>A0A0D2NYR8</accession>
<feature type="compositionally biased region" description="Basic and acidic residues" evidence="1">
    <location>
        <begin position="35"/>
        <end position="53"/>
    </location>
</feature>
<dbReference type="EMBL" id="KN817540">
    <property type="protein sequence ID" value="KJA23879.1"/>
    <property type="molecule type" value="Genomic_DNA"/>
</dbReference>
<dbReference type="Proteomes" id="UP000054270">
    <property type="component" value="Unassembled WGS sequence"/>
</dbReference>
<organism evidence="2 3">
    <name type="scientific">Hypholoma sublateritium (strain FD-334 SS-4)</name>
    <dbReference type="NCBI Taxonomy" id="945553"/>
    <lineage>
        <taxon>Eukaryota</taxon>
        <taxon>Fungi</taxon>
        <taxon>Dikarya</taxon>
        <taxon>Basidiomycota</taxon>
        <taxon>Agaricomycotina</taxon>
        <taxon>Agaricomycetes</taxon>
        <taxon>Agaricomycetidae</taxon>
        <taxon>Agaricales</taxon>
        <taxon>Agaricineae</taxon>
        <taxon>Strophariaceae</taxon>
        <taxon>Hypholoma</taxon>
    </lineage>
</organism>